<dbReference type="InterPro" id="IPR011663">
    <property type="entry name" value="UTRA"/>
</dbReference>
<dbReference type="PROSITE" id="PS50949">
    <property type="entry name" value="HTH_GNTR"/>
    <property type="match status" value="1"/>
</dbReference>
<comment type="caution">
    <text evidence="5">The sequence shown here is derived from an EMBL/GenBank/DDBJ whole genome shotgun (WGS) entry which is preliminary data.</text>
</comment>
<keyword evidence="1" id="KW-0805">Transcription regulation</keyword>
<dbReference type="SMART" id="SM00345">
    <property type="entry name" value="HTH_GNTR"/>
    <property type="match status" value="1"/>
</dbReference>
<dbReference type="InterPro" id="IPR036388">
    <property type="entry name" value="WH-like_DNA-bd_sf"/>
</dbReference>
<dbReference type="GO" id="GO:0045892">
    <property type="term" value="P:negative regulation of DNA-templated transcription"/>
    <property type="evidence" value="ECO:0007669"/>
    <property type="project" value="TreeGrafter"/>
</dbReference>
<dbReference type="GO" id="GO:0003677">
    <property type="term" value="F:DNA binding"/>
    <property type="evidence" value="ECO:0007669"/>
    <property type="project" value="UniProtKB-KW"/>
</dbReference>
<feature type="domain" description="HTH gntR-type" evidence="4">
    <location>
        <begin position="18"/>
        <end position="86"/>
    </location>
</feature>
<evidence type="ECO:0000256" key="3">
    <source>
        <dbReference type="ARBA" id="ARBA00023163"/>
    </source>
</evidence>
<evidence type="ECO:0000256" key="2">
    <source>
        <dbReference type="ARBA" id="ARBA00023125"/>
    </source>
</evidence>
<dbReference type="Proteomes" id="UP000521313">
    <property type="component" value="Unassembled WGS sequence"/>
</dbReference>
<dbReference type="Gene3D" id="1.10.10.10">
    <property type="entry name" value="Winged helix-like DNA-binding domain superfamily/Winged helix DNA-binding domain"/>
    <property type="match status" value="1"/>
</dbReference>
<dbReference type="Pfam" id="PF00392">
    <property type="entry name" value="GntR"/>
    <property type="match status" value="1"/>
</dbReference>
<evidence type="ECO:0000256" key="1">
    <source>
        <dbReference type="ARBA" id="ARBA00023015"/>
    </source>
</evidence>
<keyword evidence="2" id="KW-0238">DNA-binding</keyword>
<dbReference type="SUPFAM" id="SSF46785">
    <property type="entry name" value="Winged helix' DNA-binding domain"/>
    <property type="match status" value="1"/>
</dbReference>
<dbReference type="InterPro" id="IPR000524">
    <property type="entry name" value="Tscrpt_reg_HTH_GntR"/>
</dbReference>
<evidence type="ECO:0000313" key="6">
    <source>
        <dbReference type="Proteomes" id="UP000521313"/>
    </source>
</evidence>
<name>A0A7W8D0H1_9FIRM</name>
<dbReference type="InterPro" id="IPR050679">
    <property type="entry name" value="Bact_HTH_transcr_reg"/>
</dbReference>
<keyword evidence="3" id="KW-0804">Transcription</keyword>
<reference evidence="5 6" key="1">
    <citation type="submission" date="2020-08" db="EMBL/GenBank/DDBJ databases">
        <title>Genomic Encyclopedia of Type Strains, Phase IV (KMG-IV): sequencing the most valuable type-strain genomes for metagenomic binning, comparative biology and taxonomic classification.</title>
        <authorList>
            <person name="Goeker M."/>
        </authorList>
    </citation>
    <scope>NUCLEOTIDE SEQUENCE [LARGE SCALE GENOMIC DNA]</scope>
    <source>
        <strain evidence="5 6">DSM 26963</strain>
    </source>
</reference>
<sequence length="270" mass="31572">MDIEYFKETFHLLPESNKPLYQQLYEYFKRLILNKTLQEGDQMLPEVQICEAMGLSRSTVRKTMDKLIEDGLILRRRGKGSYVTSHKLRRQINYLYNFSENMESIGVHPSSIVLECKVLKKVPDDVREILHLPSDNQSVFLLKRIRLADGEPILCENTYIPYHLCPGIQKYSFRSQSLYSVLLERYLLEPYHATESIEAVFLSEKDKELLECPEDVPGFKISRVSYLESGEIFEYTTSLTRSDKCVFMMDLFKNPSPSTYPIQIKRNITI</sequence>
<organism evidence="5 6">
    <name type="scientific">Faecalicoccus acidiformans</name>
    <dbReference type="NCBI Taxonomy" id="915173"/>
    <lineage>
        <taxon>Bacteria</taxon>
        <taxon>Bacillati</taxon>
        <taxon>Bacillota</taxon>
        <taxon>Erysipelotrichia</taxon>
        <taxon>Erysipelotrichales</taxon>
        <taxon>Erysipelotrichaceae</taxon>
        <taxon>Faecalicoccus</taxon>
    </lineage>
</organism>
<dbReference type="RefSeq" id="WP_183375434.1">
    <property type="nucleotide sequence ID" value="NZ_JACHHD010000008.1"/>
</dbReference>
<dbReference type="Gene3D" id="3.40.1410.10">
    <property type="entry name" value="Chorismate lyase-like"/>
    <property type="match status" value="1"/>
</dbReference>
<dbReference type="AlphaFoldDB" id="A0A7W8D0H1"/>
<accession>A0A7W8D0H1</accession>
<dbReference type="InterPro" id="IPR036390">
    <property type="entry name" value="WH_DNA-bd_sf"/>
</dbReference>
<dbReference type="InterPro" id="IPR028978">
    <property type="entry name" value="Chorismate_lyase_/UTRA_dom_sf"/>
</dbReference>
<proteinExistence type="predicted"/>
<dbReference type="PANTHER" id="PTHR44846">
    <property type="entry name" value="MANNOSYL-D-GLYCERATE TRANSPORT/METABOLISM SYSTEM REPRESSOR MNGR-RELATED"/>
    <property type="match status" value="1"/>
</dbReference>
<evidence type="ECO:0000313" key="5">
    <source>
        <dbReference type="EMBL" id="MBB5184980.1"/>
    </source>
</evidence>
<gene>
    <name evidence="5" type="ORF">HNQ43_001027</name>
</gene>
<dbReference type="PANTHER" id="PTHR44846:SF1">
    <property type="entry name" value="MANNOSYL-D-GLYCERATE TRANSPORT_METABOLISM SYSTEM REPRESSOR MNGR-RELATED"/>
    <property type="match status" value="1"/>
</dbReference>
<dbReference type="CDD" id="cd07377">
    <property type="entry name" value="WHTH_GntR"/>
    <property type="match status" value="1"/>
</dbReference>
<dbReference type="SUPFAM" id="SSF64288">
    <property type="entry name" value="Chorismate lyase-like"/>
    <property type="match status" value="1"/>
</dbReference>
<evidence type="ECO:0000259" key="4">
    <source>
        <dbReference type="PROSITE" id="PS50949"/>
    </source>
</evidence>
<dbReference type="Pfam" id="PF07702">
    <property type="entry name" value="UTRA"/>
    <property type="match status" value="1"/>
</dbReference>
<protein>
    <submittedName>
        <fullName evidence="5">GntR family transcriptional regulator</fullName>
    </submittedName>
</protein>
<dbReference type="SMART" id="SM00866">
    <property type="entry name" value="UTRA"/>
    <property type="match status" value="1"/>
</dbReference>
<dbReference type="GO" id="GO:0003700">
    <property type="term" value="F:DNA-binding transcription factor activity"/>
    <property type="evidence" value="ECO:0007669"/>
    <property type="project" value="InterPro"/>
</dbReference>
<dbReference type="EMBL" id="JACHHD010000008">
    <property type="protein sequence ID" value="MBB5184980.1"/>
    <property type="molecule type" value="Genomic_DNA"/>
</dbReference>